<dbReference type="HAMAP" id="MF_01224_B">
    <property type="entry name" value="MoaC_B"/>
    <property type="match status" value="1"/>
</dbReference>
<name>A0A3E2XL09_9FIRM</name>
<dbReference type="Proteomes" id="UP000260773">
    <property type="component" value="Unassembled WGS sequence"/>
</dbReference>
<evidence type="ECO:0000256" key="5">
    <source>
        <dbReference type="ARBA" id="ARBA00023239"/>
    </source>
</evidence>
<feature type="domain" description="Molybdopterin cofactor biosynthesis C (MoaC)" evidence="7">
    <location>
        <begin position="14"/>
        <end position="149"/>
    </location>
</feature>
<evidence type="ECO:0000313" key="11">
    <source>
        <dbReference type="Proteomes" id="UP000261231"/>
    </source>
</evidence>
<evidence type="ECO:0000313" key="10">
    <source>
        <dbReference type="Proteomes" id="UP000260773"/>
    </source>
</evidence>
<sequence>MPLTHINDQGRARMVDVSEKAITHRIAVAAGSIYMQPETLQAIIDGQIKKGDVLAVAQVAGIMAAKQTSAIIPMCHPLMLSGIDIHFETDTEENAVHIKASVKTTGQTGVEMEALHAVSAAALTIYDMCKAIDRGMHITNLRVIEKDGGKSGHFTQQ</sequence>
<dbReference type="InterPro" id="IPR047594">
    <property type="entry name" value="MoaC_bact/euk"/>
</dbReference>
<evidence type="ECO:0000256" key="6">
    <source>
        <dbReference type="HAMAP-Rule" id="MF_01224"/>
    </source>
</evidence>
<comment type="pathway">
    <text evidence="2 6">Cofactor biosynthesis; molybdopterin biosynthesis.</text>
</comment>
<evidence type="ECO:0000256" key="2">
    <source>
        <dbReference type="ARBA" id="ARBA00005046"/>
    </source>
</evidence>
<gene>
    <name evidence="6 9" type="primary">moaC</name>
    <name evidence="8" type="ORF">DW070_08395</name>
    <name evidence="9" type="ORF">DW747_13260</name>
</gene>
<proteinExistence type="inferred from homology"/>
<dbReference type="SUPFAM" id="SSF55040">
    <property type="entry name" value="Molybdenum cofactor biosynthesis protein C, MoaC"/>
    <property type="match status" value="1"/>
</dbReference>
<evidence type="ECO:0000256" key="4">
    <source>
        <dbReference type="ARBA" id="ARBA00023150"/>
    </source>
</evidence>
<dbReference type="Proteomes" id="UP000261231">
    <property type="component" value="Unassembled WGS sequence"/>
</dbReference>
<keyword evidence="4 6" id="KW-0501">Molybdenum cofactor biosynthesis</keyword>
<dbReference type="InterPro" id="IPR050105">
    <property type="entry name" value="MoCo_biosynth_MoaA/MoaC"/>
</dbReference>
<feature type="active site" evidence="6">
    <location>
        <position position="127"/>
    </location>
</feature>
<dbReference type="Gene3D" id="3.30.70.640">
    <property type="entry name" value="Molybdopterin cofactor biosynthesis C (MoaC) domain"/>
    <property type="match status" value="1"/>
</dbReference>
<reference evidence="10 11" key="1">
    <citation type="submission" date="2018-08" db="EMBL/GenBank/DDBJ databases">
        <title>A genome reference for cultivated species of the human gut microbiota.</title>
        <authorList>
            <person name="Zou Y."/>
            <person name="Xue W."/>
            <person name="Luo G."/>
        </authorList>
    </citation>
    <scope>NUCLEOTIDE SEQUENCE [LARGE SCALE GENOMIC DNA]</scope>
    <source>
        <strain evidence="8 10">AF45-17</strain>
        <strain evidence="9 11">AM28-39</strain>
    </source>
</reference>
<evidence type="ECO:0000256" key="3">
    <source>
        <dbReference type="ARBA" id="ARBA00012575"/>
    </source>
</evidence>
<dbReference type="RefSeq" id="WP_117528314.1">
    <property type="nucleotide sequence ID" value="NZ_JAJCNA010000007.1"/>
</dbReference>
<dbReference type="InterPro" id="IPR036522">
    <property type="entry name" value="MoaC_sf"/>
</dbReference>
<evidence type="ECO:0000313" key="9">
    <source>
        <dbReference type="EMBL" id="RGC44463.1"/>
    </source>
</evidence>
<dbReference type="OrthoDB" id="9794429at2"/>
<dbReference type="CDD" id="cd01420">
    <property type="entry name" value="MoaC_PE"/>
    <property type="match status" value="1"/>
</dbReference>
<dbReference type="UniPathway" id="UPA00344"/>
<dbReference type="EMBL" id="QVFD01000015">
    <property type="protein sequence ID" value="RGC44463.1"/>
    <property type="molecule type" value="Genomic_DNA"/>
</dbReference>
<evidence type="ECO:0000259" key="7">
    <source>
        <dbReference type="Pfam" id="PF01967"/>
    </source>
</evidence>
<dbReference type="EC" id="4.6.1.17" evidence="3 6"/>
<dbReference type="NCBIfam" id="TIGR00581">
    <property type="entry name" value="moaC"/>
    <property type="match status" value="1"/>
</dbReference>
<comment type="catalytic activity">
    <reaction evidence="1 6">
        <text>(8S)-3',8-cyclo-7,8-dihydroguanosine 5'-triphosphate = cyclic pyranopterin phosphate + diphosphate</text>
        <dbReference type="Rhea" id="RHEA:49580"/>
        <dbReference type="ChEBI" id="CHEBI:33019"/>
        <dbReference type="ChEBI" id="CHEBI:59648"/>
        <dbReference type="ChEBI" id="CHEBI:131766"/>
        <dbReference type="EC" id="4.6.1.17"/>
    </reaction>
</comment>
<dbReference type="InterPro" id="IPR023045">
    <property type="entry name" value="MoaC"/>
</dbReference>
<dbReference type="EMBL" id="QVEP01000016">
    <property type="protein sequence ID" value="RGB79937.1"/>
    <property type="molecule type" value="Genomic_DNA"/>
</dbReference>
<organism evidence="9 11">
    <name type="scientific">Coprococcus catus</name>
    <dbReference type="NCBI Taxonomy" id="116085"/>
    <lineage>
        <taxon>Bacteria</taxon>
        <taxon>Bacillati</taxon>
        <taxon>Bacillota</taxon>
        <taxon>Clostridia</taxon>
        <taxon>Lachnospirales</taxon>
        <taxon>Lachnospiraceae</taxon>
        <taxon>Coprococcus</taxon>
    </lineage>
</organism>
<feature type="binding site" evidence="6">
    <location>
        <begin position="74"/>
        <end position="76"/>
    </location>
    <ligand>
        <name>substrate</name>
    </ligand>
</feature>
<dbReference type="GO" id="GO:0006777">
    <property type="term" value="P:Mo-molybdopterin cofactor biosynthetic process"/>
    <property type="evidence" value="ECO:0007669"/>
    <property type="project" value="UniProtKB-UniRule"/>
</dbReference>
<dbReference type="InterPro" id="IPR002820">
    <property type="entry name" value="Mopterin_CF_biosynth-C_dom"/>
</dbReference>
<feature type="binding site" evidence="6">
    <location>
        <begin position="112"/>
        <end position="113"/>
    </location>
    <ligand>
        <name>substrate</name>
    </ligand>
</feature>
<dbReference type="PANTHER" id="PTHR22960:SF29">
    <property type="entry name" value="CYCLIC PYRANOPTERIN MONOPHOSPHATE SYNTHASE"/>
    <property type="match status" value="1"/>
</dbReference>
<keyword evidence="5 6" id="KW-0456">Lyase</keyword>
<evidence type="ECO:0000256" key="1">
    <source>
        <dbReference type="ARBA" id="ARBA00001637"/>
    </source>
</evidence>
<dbReference type="NCBIfam" id="NF006870">
    <property type="entry name" value="PRK09364.1"/>
    <property type="match status" value="1"/>
</dbReference>
<evidence type="ECO:0000313" key="8">
    <source>
        <dbReference type="EMBL" id="RGB79937.1"/>
    </source>
</evidence>
<dbReference type="PANTHER" id="PTHR22960">
    <property type="entry name" value="MOLYBDOPTERIN COFACTOR SYNTHESIS PROTEIN A"/>
    <property type="match status" value="1"/>
</dbReference>
<comment type="subunit">
    <text evidence="6">Homohexamer; trimer of dimers.</text>
</comment>
<accession>A0A3E2XL09</accession>
<dbReference type="Pfam" id="PF01967">
    <property type="entry name" value="MoaC"/>
    <property type="match status" value="1"/>
</dbReference>
<keyword evidence="11" id="KW-1185">Reference proteome</keyword>
<dbReference type="GO" id="GO:0061799">
    <property type="term" value="F:cyclic pyranopterin monophosphate synthase activity"/>
    <property type="evidence" value="ECO:0007669"/>
    <property type="project" value="UniProtKB-UniRule"/>
</dbReference>
<protein>
    <recommendedName>
        <fullName evidence="3 6">Cyclic pyranopterin monophosphate synthase</fullName>
        <ecNumber evidence="3 6">4.6.1.17</ecNumber>
    </recommendedName>
    <alternativeName>
        <fullName evidence="6">Molybdenum cofactor biosynthesis protein C</fullName>
    </alternativeName>
</protein>
<comment type="caution">
    <text evidence="9">The sequence shown here is derived from an EMBL/GenBank/DDBJ whole genome shotgun (WGS) entry which is preliminary data.</text>
</comment>
<dbReference type="AlphaFoldDB" id="A0A3E2XL09"/>
<comment type="similarity">
    <text evidence="6">Belongs to the MoaC family.</text>
</comment>
<comment type="function">
    <text evidence="6">Catalyzes the conversion of (8S)-3',8-cyclo-7,8-dihydroguanosine 5'-triphosphate to cyclic pyranopterin monophosphate (cPMP).</text>
</comment>